<feature type="region of interest" description="Disordered" evidence="1">
    <location>
        <begin position="1"/>
        <end position="23"/>
    </location>
</feature>
<organism evidence="2">
    <name type="scientific">marine metagenome</name>
    <dbReference type="NCBI Taxonomy" id="408172"/>
    <lineage>
        <taxon>unclassified sequences</taxon>
        <taxon>metagenomes</taxon>
        <taxon>ecological metagenomes</taxon>
    </lineage>
</organism>
<protein>
    <submittedName>
        <fullName evidence="2">Uncharacterized protein</fullName>
    </submittedName>
</protein>
<dbReference type="AlphaFoldDB" id="A0A382LLJ3"/>
<proteinExistence type="predicted"/>
<reference evidence="2" key="1">
    <citation type="submission" date="2018-05" db="EMBL/GenBank/DDBJ databases">
        <authorList>
            <person name="Lanie J.A."/>
            <person name="Ng W.-L."/>
            <person name="Kazmierczak K.M."/>
            <person name="Andrzejewski T.M."/>
            <person name="Davidsen T.M."/>
            <person name="Wayne K.J."/>
            <person name="Tettelin H."/>
            <person name="Glass J.I."/>
            <person name="Rusch D."/>
            <person name="Podicherti R."/>
            <person name="Tsui H.-C.T."/>
            <person name="Winkler M.E."/>
        </authorList>
    </citation>
    <scope>NUCLEOTIDE SEQUENCE</scope>
</reference>
<sequence>VTCRRQISQTAKPDESDCANSEDVGVWTKENQAEDKDQQLISKNGKGNCQLKFFLRFNYTCINE</sequence>
<accession>A0A382LLJ3</accession>
<dbReference type="EMBL" id="UINC01087773">
    <property type="protein sequence ID" value="SVC37426.1"/>
    <property type="molecule type" value="Genomic_DNA"/>
</dbReference>
<gene>
    <name evidence="2" type="ORF">METZ01_LOCUS290280</name>
</gene>
<evidence type="ECO:0000313" key="2">
    <source>
        <dbReference type="EMBL" id="SVC37426.1"/>
    </source>
</evidence>
<feature type="non-terminal residue" evidence="2">
    <location>
        <position position="1"/>
    </location>
</feature>
<feature type="compositionally biased region" description="Polar residues" evidence="1">
    <location>
        <begin position="1"/>
        <end position="11"/>
    </location>
</feature>
<evidence type="ECO:0000256" key="1">
    <source>
        <dbReference type="SAM" id="MobiDB-lite"/>
    </source>
</evidence>
<name>A0A382LLJ3_9ZZZZ</name>